<evidence type="ECO:0000259" key="5">
    <source>
        <dbReference type="Pfam" id="PF07687"/>
    </source>
</evidence>
<dbReference type="Gene3D" id="3.40.630.10">
    <property type="entry name" value="Zn peptidases"/>
    <property type="match status" value="1"/>
</dbReference>
<dbReference type="EMBL" id="LHPF02000043">
    <property type="protein sequence ID" value="PSC68017.1"/>
    <property type="molecule type" value="Genomic_DNA"/>
</dbReference>
<dbReference type="InterPro" id="IPR051458">
    <property type="entry name" value="Cyt/Met_Dipeptidase"/>
</dbReference>
<name>A0A2P6V1N9_9CHLO</name>
<evidence type="ECO:0000256" key="1">
    <source>
        <dbReference type="ARBA" id="ARBA00022670"/>
    </source>
</evidence>
<dbReference type="SUPFAM" id="SSF53187">
    <property type="entry name" value="Zn-dependent exopeptidases"/>
    <property type="match status" value="1"/>
</dbReference>
<feature type="domain" description="Peptidase M20 dimerisation" evidence="5">
    <location>
        <begin position="237"/>
        <end position="397"/>
    </location>
</feature>
<evidence type="ECO:0000256" key="2">
    <source>
        <dbReference type="ARBA" id="ARBA00022723"/>
    </source>
</evidence>
<dbReference type="STRING" id="554055.A0A2P6V1N9"/>
<dbReference type="Pfam" id="PF07687">
    <property type="entry name" value="M20_dimer"/>
    <property type="match status" value="1"/>
</dbReference>
<dbReference type="Pfam" id="PF01546">
    <property type="entry name" value="Peptidase_M20"/>
    <property type="match status" value="1"/>
</dbReference>
<dbReference type="InterPro" id="IPR002933">
    <property type="entry name" value="Peptidase_M20"/>
</dbReference>
<dbReference type="AlphaFoldDB" id="A0A2P6V1N9"/>
<feature type="chain" id="PRO_5015134051" evidence="4">
    <location>
        <begin position="26"/>
        <end position="520"/>
    </location>
</feature>
<comment type="caution">
    <text evidence="6">The sequence shown here is derived from an EMBL/GenBank/DDBJ whole genome shotgun (WGS) entry which is preliminary data.</text>
</comment>
<proteinExistence type="predicted"/>
<accession>A0A2P6V1N9</accession>
<keyword evidence="3" id="KW-0378">Hydrolase</keyword>
<dbReference type="Proteomes" id="UP000239649">
    <property type="component" value="Unassembled WGS sequence"/>
</dbReference>
<feature type="signal peptide" evidence="4">
    <location>
        <begin position="1"/>
        <end position="25"/>
    </location>
</feature>
<keyword evidence="2" id="KW-0479">Metal-binding</keyword>
<evidence type="ECO:0000313" key="6">
    <source>
        <dbReference type="EMBL" id="PSC68017.1"/>
    </source>
</evidence>
<organism evidence="6 7">
    <name type="scientific">Micractinium conductrix</name>
    <dbReference type="NCBI Taxonomy" id="554055"/>
    <lineage>
        <taxon>Eukaryota</taxon>
        <taxon>Viridiplantae</taxon>
        <taxon>Chlorophyta</taxon>
        <taxon>core chlorophytes</taxon>
        <taxon>Trebouxiophyceae</taxon>
        <taxon>Chlorellales</taxon>
        <taxon>Chlorellaceae</taxon>
        <taxon>Chlorella clade</taxon>
        <taxon>Micractinium</taxon>
    </lineage>
</organism>
<keyword evidence="4" id="KW-0732">Signal</keyword>
<evidence type="ECO:0000256" key="3">
    <source>
        <dbReference type="ARBA" id="ARBA00022801"/>
    </source>
</evidence>
<sequence>MVRHISWLALALVATLLLASTFAGASQKTSRKEAALRFIAERGDEPYNSELLQLVAYPSVSALPDNHGDLLAAAGWLQRRLADAGLENARILPTQGLLPVVYAEYLHAPPGAPTALVYGHYDVQPAMDTLPLWASHPFKPEIRGGRFWGRGASDDKGSGVLPPVQALEAILKSGAGGGGGPPQLPINIKVMLEGEEEVGSPHLDPFLAQHADLLACDYVLSADGGQISETQPSLSLGLRGALGLEVELVTAATDVHSGLAGGAVQNPGRALAQLLASMWHAGNHSVAIKGFYDNVRPITQEDRDDILAYNYDEQKELLTPLGASEAVGEAGYTTLERLWHRPTLEVVGMGAGFQGEGIKTIVPRRAFAKLAARLVPDQTPAEIEALIEAHVADHLPPACNASIQLLGFKAHPYTQPKESLPNRVAAKVLTHLMGNPPKFVRSGATIPALAAFQTHLNVSTTVFAFGLPDSNMHAPNENHPLSMYRLARRAWVELLFELGDAAAAAAAAPPADGQPQRNEL</sequence>
<dbReference type="PANTHER" id="PTHR43270:SF12">
    <property type="entry name" value="SUCCINYL-DIAMINOPIMELATE DESUCCINYLASE"/>
    <property type="match status" value="1"/>
</dbReference>
<protein>
    <submittedName>
        <fullName evidence="6">Peptidase M20</fullName>
    </submittedName>
</protein>
<dbReference type="Gene3D" id="3.30.70.360">
    <property type="match status" value="1"/>
</dbReference>
<dbReference type="PANTHER" id="PTHR43270">
    <property type="entry name" value="BETA-ALA-HIS DIPEPTIDASE"/>
    <property type="match status" value="1"/>
</dbReference>
<evidence type="ECO:0000313" key="7">
    <source>
        <dbReference type="Proteomes" id="UP000239649"/>
    </source>
</evidence>
<dbReference type="NCBIfam" id="NF006579">
    <property type="entry name" value="PRK09104.1"/>
    <property type="match status" value="1"/>
</dbReference>
<dbReference type="GO" id="GO:0008233">
    <property type="term" value="F:peptidase activity"/>
    <property type="evidence" value="ECO:0007669"/>
    <property type="project" value="UniProtKB-KW"/>
</dbReference>
<keyword evidence="7" id="KW-1185">Reference proteome</keyword>
<gene>
    <name evidence="6" type="ORF">C2E20_8340</name>
</gene>
<reference evidence="6 7" key="1">
    <citation type="journal article" date="2018" name="Plant J.">
        <title>Genome sequences of Chlorella sorokiniana UTEX 1602 and Micractinium conductrix SAG 241.80: implications to maltose excretion by a green alga.</title>
        <authorList>
            <person name="Arriola M.B."/>
            <person name="Velmurugan N."/>
            <person name="Zhang Y."/>
            <person name="Plunkett M.H."/>
            <person name="Hondzo H."/>
            <person name="Barney B.M."/>
        </authorList>
    </citation>
    <scope>NUCLEOTIDE SEQUENCE [LARGE SCALE GENOMIC DNA]</scope>
    <source>
        <strain evidence="6 7">SAG 241.80</strain>
    </source>
</reference>
<dbReference type="OrthoDB" id="3064516at2759"/>
<dbReference type="GO" id="GO:0046872">
    <property type="term" value="F:metal ion binding"/>
    <property type="evidence" value="ECO:0007669"/>
    <property type="project" value="UniProtKB-KW"/>
</dbReference>
<keyword evidence="1" id="KW-0645">Protease</keyword>
<dbReference type="GO" id="GO:0006508">
    <property type="term" value="P:proteolysis"/>
    <property type="evidence" value="ECO:0007669"/>
    <property type="project" value="UniProtKB-KW"/>
</dbReference>
<dbReference type="InterPro" id="IPR011650">
    <property type="entry name" value="Peptidase_M20_dimer"/>
</dbReference>
<evidence type="ECO:0000256" key="4">
    <source>
        <dbReference type="SAM" id="SignalP"/>
    </source>
</evidence>